<proteinExistence type="predicted"/>
<name>A0A2S6C816_9PEZI</name>
<accession>A0A2S6C816</accession>
<evidence type="ECO:0000313" key="2">
    <source>
        <dbReference type="EMBL" id="PPJ55849.1"/>
    </source>
</evidence>
<evidence type="ECO:0000256" key="1">
    <source>
        <dbReference type="SAM" id="MobiDB-lite"/>
    </source>
</evidence>
<dbReference type="EMBL" id="PNEN01000530">
    <property type="protein sequence ID" value="PPJ55849.1"/>
    <property type="molecule type" value="Genomic_DNA"/>
</dbReference>
<dbReference type="AlphaFoldDB" id="A0A2S6C816"/>
<sequence length="171" mass="19689">MPTPLHHAHKCRLQDSSESTQHTAQRAEFPTLANVNQQLRFDVLSNMFLKSRLYATVFDQEKDGAAILHRIRDMGREAASAIRKLYMIYSRKRDYKYISNELLPSLEAAGVRVEDGVADVVRLMQEKLVPKPATPQVLEERMLPGCECECCIVQFLREKDRQARGVQRMKN</sequence>
<feature type="compositionally biased region" description="Basic residues" evidence="1">
    <location>
        <begin position="1"/>
        <end position="11"/>
    </location>
</feature>
<organism evidence="2 3">
    <name type="scientific">Cercospora berteroae</name>
    <dbReference type="NCBI Taxonomy" id="357750"/>
    <lineage>
        <taxon>Eukaryota</taxon>
        <taxon>Fungi</taxon>
        <taxon>Dikarya</taxon>
        <taxon>Ascomycota</taxon>
        <taxon>Pezizomycotina</taxon>
        <taxon>Dothideomycetes</taxon>
        <taxon>Dothideomycetidae</taxon>
        <taxon>Mycosphaerellales</taxon>
        <taxon>Mycosphaerellaceae</taxon>
        <taxon>Cercospora</taxon>
    </lineage>
</organism>
<keyword evidence="3" id="KW-1185">Reference proteome</keyword>
<gene>
    <name evidence="2" type="ORF">CBER1_07443</name>
</gene>
<evidence type="ECO:0000313" key="3">
    <source>
        <dbReference type="Proteomes" id="UP000237631"/>
    </source>
</evidence>
<reference evidence="3" key="1">
    <citation type="journal article" date="2017" name="bioRxiv">
        <title>Conservation of a gene cluster reveals novel cercosporin biosynthetic mechanisms and extends production to the genus Colletotrichum.</title>
        <authorList>
            <person name="de Jonge R."/>
            <person name="Ebert M.K."/>
            <person name="Huitt-Roehl C.R."/>
            <person name="Pal P."/>
            <person name="Suttle J.C."/>
            <person name="Spanner R.E."/>
            <person name="Neubauer J.D."/>
            <person name="Jurick W.M.II."/>
            <person name="Stott K.A."/>
            <person name="Secor G.A."/>
            <person name="Thomma B.P.H.J."/>
            <person name="Van de Peer Y."/>
            <person name="Townsend C.A."/>
            <person name="Bolton M.D."/>
        </authorList>
    </citation>
    <scope>NUCLEOTIDE SEQUENCE [LARGE SCALE GENOMIC DNA]</scope>
    <source>
        <strain evidence="3">CBS538.71</strain>
    </source>
</reference>
<protein>
    <submittedName>
        <fullName evidence="2">Uncharacterized protein</fullName>
    </submittedName>
</protein>
<comment type="caution">
    <text evidence="2">The sequence shown here is derived from an EMBL/GenBank/DDBJ whole genome shotgun (WGS) entry which is preliminary data.</text>
</comment>
<dbReference type="OrthoDB" id="3649310at2759"/>
<dbReference type="Proteomes" id="UP000237631">
    <property type="component" value="Unassembled WGS sequence"/>
</dbReference>
<feature type="region of interest" description="Disordered" evidence="1">
    <location>
        <begin position="1"/>
        <end position="24"/>
    </location>
</feature>
<feature type="compositionally biased region" description="Polar residues" evidence="1">
    <location>
        <begin position="14"/>
        <end position="24"/>
    </location>
</feature>